<feature type="region of interest" description="Disordered" evidence="1">
    <location>
        <begin position="130"/>
        <end position="149"/>
    </location>
</feature>
<protein>
    <submittedName>
        <fullName evidence="2">Uncharacterized protein</fullName>
    </submittedName>
</protein>
<evidence type="ECO:0000313" key="2">
    <source>
        <dbReference type="EMBL" id="CAJ52286.1"/>
    </source>
</evidence>
<reference evidence="2 3" key="1">
    <citation type="journal article" date="2006" name="BMC Genomics">
        <title>The genome of the square archaeon Haloquadratum walsbyi: life at the limits of water activity.</title>
        <authorList>
            <person name="Bolhuis H.H."/>
            <person name="Palm P.P."/>
            <person name="Wende A.W."/>
            <person name="Falb M.M."/>
            <person name="Rampp M.M."/>
            <person name="Rodriguez-Valera F.F."/>
            <person name="Pfeiffer F.F."/>
            <person name="Oesterhelt D.D."/>
        </authorList>
    </citation>
    <scope>NUCLEOTIDE SEQUENCE [LARGE SCALE GENOMIC DNA]</scope>
    <source>
        <strain evidence="3">DSM 16790 / HBSQ001</strain>
    </source>
</reference>
<sequence>MKDINETTAYRVTITLNRAELPVDEQARNALLTEFRSRIGHLVDGLHGIGADQGDIDVGTGHRYAQVPATCPRCSERLDLQSVRLDTENGALANAVCSSEQCDWSGGAVYRIIDLFGGFGNRPEKVMRRPINYQHPPTSGPAIYGNNLR</sequence>
<organism evidence="2 3">
    <name type="scientific">Haloquadratum walsbyi (strain DSM 16790 / HBSQ001)</name>
    <dbReference type="NCBI Taxonomy" id="362976"/>
    <lineage>
        <taxon>Archaea</taxon>
        <taxon>Methanobacteriati</taxon>
        <taxon>Methanobacteriota</taxon>
        <taxon>Stenosarchaea group</taxon>
        <taxon>Halobacteria</taxon>
        <taxon>Halobacteriales</taxon>
        <taxon>Haloferacaceae</taxon>
        <taxon>Haloquadratum</taxon>
    </lineage>
</organism>
<dbReference type="GeneID" id="4192762"/>
<dbReference type="RefSeq" id="WP_011571421.1">
    <property type="nucleotide sequence ID" value="NC_008212.1"/>
</dbReference>
<keyword evidence="3" id="KW-1185">Reference proteome</keyword>
<dbReference type="EMBL" id="AM180088">
    <property type="protein sequence ID" value="CAJ52286.1"/>
    <property type="molecule type" value="Genomic_DNA"/>
</dbReference>
<name>Q18I90_HALWD</name>
<dbReference type="STRING" id="362976.HQ_2160A"/>
<evidence type="ECO:0000256" key="1">
    <source>
        <dbReference type="SAM" id="MobiDB-lite"/>
    </source>
</evidence>
<dbReference type="KEGG" id="hwa:HQ_2160A"/>
<dbReference type="eggNOG" id="arCOG09382">
    <property type="taxonomic scope" value="Archaea"/>
</dbReference>
<dbReference type="Proteomes" id="UP000001975">
    <property type="component" value="Chromosome"/>
</dbReference>
<proteinExistence type="predicted"/>
<dbReference type="AlphaFoldDB" id="Q18I90"/>
<evidence type="ECO:0000313" key="3">
    <source>
        <dbReference type="Proteomes" id="UP000001975"/>
    </source>
</evidence>
<dbReference type="HOGENOM" id="CLU_1840521_0_0_2"/>
<accession>Q18I90</accession>
<gene>
    <name evidence="2" type="ordered locus">HQ_2160A</name>
</gene>